<evidence type="ECO:0000256" key="12">
    <source>
        <dbReference type="PIRNR" id="PIRNR038061"/>
    </source>
</evidence>
<keyword evidence="4 12" id="KW-0633">Potassium transport</keyword>
<dbReference type="GO" id="GO:0022841">
    <property type="term" value="F:potassium ion leak channel activity"/>
    <property type="evidence" value="ECO:0007669"/>
    <property type="project" value="TreeGrafter"/>
</dbReference>
<dbReference type="KEGG" id="gsh:117357577"/>
<dbReference type="FunFam" id="1.10.287.70:FF:000110">
    <property type="entry name" value="Potassium channel subfamily K member"/>
    <property type="match status" value="1"/>
</dbReference>
<dbReference type="InterPro" id="IPR003280">
    <property type="entry name" value="2pore_dom_K_chnl"/>
</dbReference>
<dbReference type="Pfam" id="PF07885">
    <property type="entry name" value="Ion_trans_2"/>
    <property type="match status" value="2"/>
</dbReference>
<evidence type="ECO:0000256" key="6">
    <source>
        <dbReference type="ARBA" id="ARBA00022826"/>
    </source>
</evidence>
<keyword evidence="9 12" id="KW-0406">Ion transport</keyword>
<feature type="transmembrane region" description="Helical" evidence="15">
    <location>
        <begin position="94"/>
        <end position="113"/>
    </location>
</feature>
<dbReference type="Proteomes" id="UP000515159">
    <property type="component" value="Chromosome 3"/>
</dbReference>
<comment type="similarity">
    <text evidence="2 14">Belongs to the two pore domain potassium channel (TC 1.A.1.8) family.</text>
</comment>
<dbReference type="GO" id="GO:0005886">
    <property type="term" value="C:plasma membrane"/>
    <property type="evidence" value="ECO:0007669"/>
    <property type="project" value="TreeGrafter"/>
</dbReference>
<keyword evidence="6 12" id="KW-0631">Potassium channel</keyword>
<evidence type="ECO:0000256" key="3">
    <source>
        <dbReference type="ARBA" id="ARBA00022448"/>
    </source>
</evidence>
<dbReference type="AlphaFoldDB" id="A0A6P8QCX7"/>
<dbReference type="InterPro" id="IPR003092">
    <property type="entry name" value="2pore_dom_K_chnl_TASK"/>
</dbReference>
<dbReference type="InParanoid" id="A0A6P8QCX7"/>
<feature type="transmembrane region" description="Helical" evidence="15">
    <location>
        <begin position="12"/>
        <end position="33"/>
    </location>
</feature>
<evidence type="ECO:0000256" key="7">
    <source>
        <dbReference type="ARBA" id="ARBA00022958"/>
    </source>
</evidence>
<evidence type="ECO:0000259" key="16">
    <source>
        <dbReference type="Pfam" id="PF07885"/>
    </source>
</evidence>
<evidence type="ECO:0000313" key="18">
    <source>
        <dbReference type="RefSeq" id="XP_033794269.1"/>
    </source>
</evidence>
<dbReference type="PIRSF" id="PIRSF038061">
    <property type="entry name" value="K_channel_subfamily_K_type"/>
    <property type="match status" value="1"/>
</dbReference>
<dbReference type="RefSeq" id="XP_033794269.1">
    <property type="nucleotide sequence ID" value="XM_033938378.1"/>
</dbReference>
<feature type="transmembrane region" description="Helical" evidence="15">
    <location>
        <begin position="169"/>
        <end position="191"/>
    </location>
</feature>
<protein>
    <recommendedName>
        <fullName evidence="12">Potassium channel subfamily K member</fullName>
    </recommendedName>
</protein>
<dbReference type="SUPFAM" id="SSF81324">
    <property type="entry name" value="Voltage-gated potassium channels"/>
    <property type="match status" value="2"/>
</dbReference>
<name>A0A6P8QCX7_GEOSA</name>
<evidence type="ECO:0000256" key="8">
    <source>
        <dbReference type="ARBA" id="ARBA00022989"/>
    </source>
</evidence>
<comment type="subcellular location">
    <subcellularLocation>
        <location evidence="1">Membrane</location>
        <topology evidence="1">Multi-pass membrane protein</topology>
    </subcellularLocation>
</comment>
<dbReference type="InterPro" id="IPR013099">
    <property type="entry name" value="K_chnl_dom"/>
</dbReference>
<dbReference type="GeneID" id="117357577"/>
<dbReference type="FunCoup" id="A0A6P8QCX7">
    <property type="interactions" value="55"/>
</dbReference>
<feature type="domain" description="Potassium channel" evidence="16">
    <location>
        <begin position="89"/>
        <end position="147"/>
    </location>
</feature>
<accession>A0A6P8QCX7</accession>
<dbReference type="PANTHER" id="PTHR11003:SF340">
    <property type="entry name" value="POTASSIUM CHANNEL SUBFAMILY K MEMBER 17"/>
    <property type="match status" value="1"/>
</dbReference>
<feature type="transmembrane region" description="Helical" evidence="15">
    <location>
        <begin position="235"/>
        <end position="258"/>
    </location>
</feature>
<evidence type="ECO:0000313" key="17">
    <source>
        <dbReference type="Proteomes" id="UP000515159"/>
    </source>
</evidence>
<dbReference type="OrthoDB" id="297496at2759"/>
<feature type="transmembrane region" description="Helical" evidence="15">
    <location>
        <begin position="119"/>
        <end position="139"/>
    </location>
</feature>
<dbReference type="GlyCosmos" id="A0A6P8QCX7">
    <property type="glycosylation" value="1 site, No reported glycans"/>
</dbReference>
<dbReference type="Gene3D" id="1.10.287.70">
    <property type="match status" value="1"/>
</dbReference>
<proteinExistence type="inferred from homology"/>
<reference evidence="18" key="1">
    <citation type="submission" date="2025-08" db="UniProtKB">
        <authorList>
            <consortium name="RefSeq"/>
        </authorList>
    </citation>
    <scope>IDENTIFICATION</scope>
</reference>
<feature type="glycosylation site" description="N-linked (GlcNAc...) asparagine" evidence="13">
    <location>
        <position position="84"/>
    </location>
</feature>
<dbReference type="GO" id="GO:0015271">
    <property type="term" value="F:outward rectifier potassium channel activity"/>
    <property type="evidence" value="ECO:0007669"/>
    <property type="project" value="TreeGrafter"/>
</dbReference>
<evidence type="ECO:0000256" key="4">
    <source>
        <dbReference type="ARBA" id="ARBA00022538"/>
    </source>
</evidence>
<evidence type="ECO:0000256" key="5">
    <source>
        <dbReference type="ARBA" id="ARBA00022692"/>
    </source>
</evidence>
<evidence type="ECO:0000256" key="1">
    <source>
        <dbReference type="ARBA" id="ARBA00004141"/>
    </source>
</evidence>
<keyword evidence="10 12" id="KW-0472">Membrane</keyword>
<keyword evidence="3 12" id="KW-0813">Transport</keyword>
<dbReference type="GO" id="GO:0030322">
    <property type="term" value="P:stabilization of membrane potential"/>
    <property type="evidence" value="ECO:0007669"/>
    <property type="project" value="TreeGrafter"/>
</dbReference>
<dbReference type="CTD" id="89822"/>
<evidence type="ECO:0000256" key="11">
    <source>
        <dbReference type="ARBA" id="ARBA00023303"/>
    </source>
</evidence>
<evidence type="ECO:0000256" key="14">
    <source>
        <dbReference type="RuleBase" id="RU003857"/>
    </source>
</evidence>
<organism evidence="17 18">
    <name type="scientific">Geotrypetes seraphini</name>
    <name type="common">Gaboon caecilian</name>
    <name type="synonym">Caecilia seraphini</name>
    <dbReference type="NCBI Taxonomy" id="260995"/>
    <lineage>
        <taxon>Eukaryota</taxon>
        <taxon>Metazoa</taxon>
        <taxon>Chordata</taxon>
        <taxon>Craniata</taxon>
        <taxon>Vertebrata</taxon>
        <taxon>Euteleostomi</taxon>
        <taxon>Amphibia</taxon>
        <taxon>Gymnophiona</taxon>
        <taxon>Geotrypetes</taxon>
    </lineage>
</organism>
<evidence type="ECO:0000256" key="2">
    <source>
        <dbReference type="ARBA" id="ARBA00006666"/>
    </source>
</evidence>
<keyword evidence="11 14" id="KW-0407">Ion channel</keyword>
<feature type="transmembrane region" description="Helical" evidence="15">
    <location>
        <begin position="203"/>
        <end position="223"/>
    </location>
</feature>
<dbReference type="PRINTS" id="PR01333">
    <property type="entry name" value="2POREKCHANEL"/>
</dbReference>
<evidence type="ECO:0000256" key="9">
    <source>
        <dbReference type="ARBA" id="ARBA00023065"/>
    </source>
</evidence>
<sequence>MPRCSCRSVAAPLLLALLYVSLLMAGAGVFWALESETEEERAQPISRDQWDQLLNRSGMEPPQLEAFIRDIIEAYKTGINLQQNATTLLGKWKFAGSFFFCVTVVTTIGYGNLSPSTTGGQIFCIFYALVGIPLNLILLNRIGQWMSNWVHRCSNVLGKKLSRPKTAKVLTSLCALGLGLLLFFFLPPLMFTSIEDWNYSEGIYYAFITLSTIGFGDYVIGMNPAQDYPPWYKNVVALWILFGMAWLALLINLCIGFLENCGDICQCCRTGAKKETEQDLSDASQDSNLQPVLKETTEKVEMFSSGDSMKPEIAD</sequence>
<evidence type="ECO:0000256" key="15">
    <source>
        <dbReference type="SAM" id="Phobius"/>
    </source>
</evidence>
<feature type="domain" description="Potassium channel" evidence="16">
    <location>
        <begin position="183"/>
        <end position="259"/>
    </location>
</feature>
<gene>
    <name evidence="18" type="primary">KCNK17</name>
</gene>
<keyword evidence="8 15" id="KW-1133">Transmembrane helix</keyword>
<evidence type="ECO:0000256" key="13">
    <source>
        <dbReference type="PIRSR" id="PIRSR038061-1"/>
    </source>
</evidence>
<dbReference type="PRINTS" id="PR01095">
    <property type="entry name" value="TASKCHANNEL"/>
</dbReference>
<keyword evidence="7 12" id="KW-0630">Potassium</keyword>
<evidence type="ECO:0000256" key="10">
    <source>
        <dbReference type="ARBA" id="ARBA00023136"/>
    </source>
</evidence>
<keyword evidence="5 14" id="KW-0812">Transmembrane</keyword>
<dbReference type="PANTHER" id="PTHR11003">
    <property type="entry name" value="POTASSIUM CHANNEL, SUBFAMILY K"/>
    <property type="match status" value="1"/>
</dbReference>
<keyword evidence="17" id="KW-1185">Reference proteome</keyword>